<dbReference type="GO" id="GO:1901678">
    <property type="term" value="P:iron coordination entity transport"/>
    <property type="evidence" value="ECO:0007669"/>
    <property type="project" value="UniProtKB-ARBA"/>
</dbReference>
<dbReference type="PROSITE" id="PS50983">
    <property type="entry name" value="FE_B12_PBP"/>
    <property type="match status" value="1"/>
</dbReference>
<sequence>MDHPHLSDRSVLKCSTPILGAVLAAAALVLTACGTDAEDATSQNDAEAADLLPAAEGEAEYPLRLDTVHGEIEIEERPERIAVLGWNPNHDAAAALDVTPVYASSRSFDYGWMEEEWLDGIETLEERDDADVNLESVAAAEPDLIFLPDTAEMLEEEDIERLGEIAPVLEKEEVVAGDQVDWRDAPRLLGEVLDLTGAAEEAITEAEEAIEATAEENPQFDGRTITLATDYGEEYGLEYYTAAGGTAEEIVTMLGFAPNPLADQFSEEASISEENQEQLDADVLIMFYADDALREGREASELFQQIPAVEDDRHLAVVAEDDERAESGAVWVLRRGASVESLPWMLDALADWASEAGLED</sequence>
<dbReference type="RefSeq" id="WP_188685253.1">
    <property type="nucleotide sequence ID" value="NZ_BMIS01000008.1"/>
</dbReference>
<dbReference type="InterPro" id="IPR002491">
    <property type="entry name" value="ABC_transptr_periplasmic_BD"/>
</dbReference>
<keyword evidence="7" id="KW-1185">Reference proteome</keyword>
<evidence type="ECO:0000256" key="4">
    <source>
        <dbReference type="ARBA" id="ARBA00022729"/>
    </source>
</evidence>
<comment type="similarity">
    <text evidence="2">Belongs to the bacterial solute-binding protein 8 family.</text>
</comment>
<keyword evidence="4" id="KW-0732">Signal</keyword>
<dbReference type="GO" id="GO:0030288">
    <property type="term" value="C:outer membrane-bounded periplasmic space"/>
    <property type="evidence" value="ECO:0007669"/>
    <property type="project" value="TreeGrafter"/>
</dbReference>
<dbReference type="Pfam" id="PF01497">
    <property type="entry name" value="Peripla_BP_2"/>
    <property type="match status" value="1"/>
</dbReference>
<evidence type="ECO:0000256" key="1">
    <source>
        <dbReference type="ARBA" id="ARBA00004196"/>
    </source>
</evidence>
<dbReference type="AlphaFoldDB" id="A0A917EPU6"/>
<dbReference type="SUPFAM" id="SSF53807">
    <property type="entry name" value="Helical backbone' metal receptor"/>
    <property type="match status" value="1"/>
</dbReference>
<dbReference type="EMBL" id="BMIS01000008">
    <property type="protein sequence ID" value="GGE72788.1"/>
    <property type="molecule type" value="Genomic_DNA"/>
</dbReference>
<organism evidence="6 7">
    <name type="scientific">Nesterenkonia cremea</name>
    <dbReference type="NCBI Taxonomy" id="1882340"/>
    <lineage>
        <taxon>Bacteria</taxon>
        <taxon>Bacillati</taxon>
        <taxon>Actinomycetota</taxon>
        <taxon>Actinomycetes</taxon>
        <taxon>Micrococcales</taxon>
        <taxon>Micrococcaceae</taxon>
        <taxon>Nesterenkonia</taxon>
    </lineage>
</organism>
<accession>A0A917EPU6</accession>
<gene>
    <name evidence="6" type="ORF">GCM10011401_19830</name>
</gene>
<keyword evidence="3" id="KW-0813">Transport</keyword>
<evidence type="ECO:0000313" key="7">
    <source>
        <dbReference type="Proteomes" id="UP000633136"/>
    </source>
</evidence>
<comment type="subcellular location">
    <subcellularLocation>
        <location evidence="1">Cell envelope</location>
    </subcellularLocation>
</comment>
<reference evidence="6" key="1">
    <citation type="journal article" date="2014" name="Int. J. Syst. Evol. Microbiol.">
        <title>Complete genome sequence of Corynebacterium casei LMG S-19264T (=DSM 44701T), isolated from a smear-ripened cheese.</title>
        <authorList>
            <consortium name="US DOE Joint Genome Institute (JGI-PGF)"/>
            <person name="Walter F."/>
            <person name="Albersmeier A."/>
            <person name="Kalinowski J."/>
            <person name="Ruckert C."/>
        </authorList>
    </citation>
    <scope>NUCLEOTIDE SEQUENCE</scope>
    <source>
        <strain evidence="6">CGMCC 1.15388</strain>
    </source>
</reference>
<dbReference type="InterPro" id="IPR051313">
    <property type="entry name" value="Bact_iron-sidero_bind"/>
</dbReference>
<evidence type="ECO:0000256" key="2">
    <source>
        <dbReference type="ARBA" id="ARBA00008814"/>
    </source>
</evidence>
<dbReference type="Gene3D" id="3.40.50.1980">
    <property type="entry name" value="Nitrogenase molybdenum iron protein domain"/>
    <property type="match status" value="2"/>
</dbReference>
<reference evidence="6" key="2">
    <citation type="submission" date="2020-09" db="EMBL/GenBank/DDBJ databases">
        <authorList>
            <person name="Sun Q."/>
            <person name="Zhou Y."/>
        </authorList>
    </citation>
    <scope>NUCLEOTIDE SEQUENCE</scope>
    <source>
        <strain evidence="6">CGMCC 1.15388</strain>
    </source>
</reference>
<protein>
    <submittedName>
        <fullName evidence="6">Iron ABC transporter substrate-binding protein</fullName>
    </submittedName>
</protein>
<dbReference type="Proteomes" id="UP000633136">
    <property type="component" value="Unassembled WGS sequence"/>
</dbReference>
<dbReference type="PANTHER" id="PTHR30532:SF24">
    <property type="entry name" value="FERRIC ENTEROBACTIN-BINDING PERIPLASMIC PROTEIN FEPB"/>
    <property type="match status" value="1"/>
</dbReference>
<evidence type="ECO:0000313" key="6">
    <source>
        <dbReference type="EMBL" id="GGE72788.1"/>
    </source>
</evidence>
<proteinExistence type="inferred from homology"/>
<comment type="caution">
    <text evidence="6">The sequence shown here is derived from an EMBL/GenBank/DDBJ whole genome shotgun (WGS) entry which is preliminary data.</text>
</comment>
<feature type="domain" description="Fe/B12 periplasmic-binding" evidence="5">
    <location>
        <begin position="80"/>
        <end position="357"/>
    </location>
</feature>
<dbReference type="PANTHER" id="PTHR30532">
    <property type="entry name" value="IRON III DICITRATE-BINDING PERIPLASMIC PROTEIN"/>
    <property type="match status" value="1"/>
</dbReference>
<evidence type="ECO:0000256" key="3">
    <source>
        <dbReference type="ARBA" id="ARBA00022448"/>
    </source>
</evidence>
<name>A0A917EPU6_9MICC</name>
<evidence type="ECO:0000259" key="5">
    <source>
        <dbReference type="PROSITE" id="PS50983"/>
    </source>
</evidence>